<dbReference type="InterPro" id="IPR023296">
    <property type="entry name" value="Glyco_hydro_beta-prop_sf"/>
</dbReference>
<comment type="caution">
    <text evidence="8">The sequence shown here is derived from an EMBL/GenBank/DDBJ whole genome shotgun (WGS) entry which is preliminary data.</text>
</comment>
<evidence type="ECO:0000256" key="5">
    <source>
        <dbReference type="PIRSR" id="PIRSR606710-2"/>
    </source>
</evidence>
<dbReference type="GO" id="GO:0004553">
    <property type="term" value="F:hydrolase activity, hydrolyzing O-glycosyl compounds"/>
    <property type="evidence" value="ECO:0007669"/>
    <property type="project" value="InterPro"/>
</dbReference>
<dbReference type="GO" id="GO:0005975">
    <property type="term" value="P:carbohydrate metabolic process"/>
    <property type="evidence" value="ECO:0007669"/>
    <property type="project" value="InterPro"/>
</dbReference>
<dbReference type="CDD" id="cd09001">
    <property type="entry name" value="GH43_FsAxh1-like"/>
    <property type="match status" value="1"/>
</dbReference>
<dbReference type="InterPro" id="IPR006710">
    <property type="entry name" value="Glyco_hydro_43"/>
</dbReference>
<evidence type="ECO:0000256" key="3">
    <source>
        <dbReference type="ARBA" id="ARBA00023295"/>
    </source>
</evidence>
<feature type="active site" description="Proton donor" evidence="4">
    <location>
        <position position="217"/>
    </location>
</feature>
<organism evidence="8 9">
    <name type="scientific">Pedobacter planticolens</name>
    <dbReference type="NCBI Taxonomy" id="2679964"/>
    <lineage>
        <taxon>Bacteria</taxon>
        <taxon>Pseudomonadati</taxon>
        <taxon>Bacteroidota</taxon>
        <taxon>Sphingobacteriia</taxon>
        <taxon>Sphingobacteriales</taxon>
        <taxon>Sphingobacteriaceae</taxon>
        <taxon>Pedobacter</taxon>
    </lineage>
</organism>
<dbReference type="RefSeq" id="WP_182921816.1">
    <property type="nucleotide sequence ID" value="NZ_WNXD01000001.1"/>
</dbReference>
<dbReference type="Proteomes" id="UP000601055">
    <property type="component" value="Unassembled WGS sequence"/>
</dbReference>
<dbReference type="Pfam" id="PF17851">
    <property type="entry name" value="GH43_C2"/>
    <property type="match status" value="1"/>
</dbReference>
<keyword evidence="2" id="KW-0378">Hydrolase</keyword>
<dbReference type="InterPro" id="IPR041542">
    <property type="entry name" value="GH43_C2"/>
</dbReference>
<sequence>MSLKTKLLMVSIGLLIVQFSKAQTGSQQPTAKAWTADKGDGTYKNPLLWGDWADPDVIRVGDDFYFVSTSMQYVPGAPILHSKDLVNWEMAGYAINKYDEDPRYNLQGGSLYRNGSWASTIRYHNGLFYVGFCTPYGQGIKDGHFSICTAKDIKGPWKRTIFPEYMYDPGLFFDDNGKVYVAHGQEKLFITELNADALSVKTPQKEIYNNKSYPYLEGSHMYKVNGKYYILATTGGTKGRQICLRSDNVYGPYESKVVIKDDKLYPGNFLHQGGMLQLKDGSWWFIIMQDRGAIGRVPNLEPVTWVDGWPMLGVDGKGVASYTKPNVGKTYPVKVPATSDEFNQPTLSLQWQWNHNPDNEKWSLKERKGYMRLHASVANDITMARNTLTQRVQGPASEGIIEMEVSGLKDGNSAGFGIFQKPHAYIAVKKVSNEKILIMVNDNKVIDSVKNFTANKIWLKANATHIGYKATFSYSVDGNTFIPFGNQLNMDLGYDWTANRFALLNFSTKKEGEGGYADFNWFHFNGQNSLESDPSTFVTPINWNKFQKKVPNTEIANTVKTTLLNANRYALSTWFHNVKKYQLDSSGYLDLKSKSKVNEYRYRFPAAMAFGLAISIKTGIYNPTITGVSLKEAKEKAILLATSVAYDHKVNGTNKVWGGDWQAAHWAYYTGYSAWLLWDELSTKDQANIIKMMVAEADRFLPTAPLYYKDNTGKVLFVGDSKIEEDAWNAELLYLAAVMLPNHPNSNKWLSKSVEYLIAATSLPTDLTNPKILHGQPVSSWIKGYNMEEPGFVINHGIIHPQYNALASMINAPIVFSLAEKPTPEAARFNLDKIYYSVTTHRFSSPPYKAPGGTMYQEGSPEVYYPEGSDWGFGVYDNFANLDVAAFTYGWDKLAQKHKGQYWAKLHIQKVLAQQNRFADKHTYADDHENSYLGKEEAIASRMGSAWMTVWLQQQVPAVYDNKPMVNND</sequence>
<evidence type="ECO:0000256" key="2">
    <source>
        <dbReference type="ARBA" id="ARBA00022801"/>
    </source>
</evidence>
<dbReference type="InterPro" id="IPR013320">
    <property type="entry name" value="ConA-like_dom_sf"/>
</dbReference>
<comment type="similarity">
    <text evidence="1">Belongs to the glycosyl hydrolase 43 family.</text>
</comment>
<evidence type="ECO:0000259" key="7">
    <source>
        <dbReference type="Pfam" id="PF17851"/>
    </source>
</evidence>
<dbReference type="PANTHER" id="PTHR42812:SF12">
    <property type="entry name" value="BETA-XYLOSIDASE-RELATED"/>
    <property type="match status" value="1"/>
</dbReference>
<name>A0A923IUR0_9SPHI</name>
<proteinExistence type="inferred from homology"/>
<feature type="active site" description="Proton acceptor" evidence="4">
    <location>
        <position position="54"/>
    </location>
</feature>
<evidence type="ECO:0000256" key="4">
    <source>
        <dbReference type="PIRSR" id="PIRSR606710-1"/>
    </source>
</evidence>
<keyword evidence="9" id="KW-1185">Reference proteome</keyword>
<feature type="signal peptide" evidence="6">
    <location>
        <begin position="1"/>
        <end position="22"/>
    </location>
</feature>
<evidence type="ECO:0000256" key="1">
    <source>
        <dbReference type="ARBA" id="ARBA00009865"/>
    </source>
</evidence>
<dbReference type="InterPro" id="IPR051795">
    <property type="entry name" value="Glycosyl_Hydrlase_43"/>
</dbReference>
<evidence type="ECO:0000313" key="9">
    <source>
        <dbReference type="Proteomes" id="UP000601055"/>
    </source>
</evidence>
<dbReference type="SUPFAM" id="SSF49899">
    <property type="entry name" value="Concanavalin A-like lectins/glucanases"/>
    <property type="match status" value="1"/>
</dbReference>
<accession>A0A923IUR0</accession>
<reference evidence="8" key="1">
    <citation type="submission" date="2019-11" db="EMBL/GenBank/DDBJ databases">
        <title>Description of Pedobacter sp. LMG 31464T.</title>
        <authorList>
            <person name="Carlier A."/>
            <person name="Qi S."/>
            <person name="Vandamme P."/>
        </authorList>
    </citation>
    <scope>NUCLEOTIDE SEQUENCE</scope>
    <source>
        <strain evidence="8">LMG 31464</strain>
    </source>
</reference>
<evidence type="ECO:0000256" key="6">
    <source>
        <dbReference type="SAM" id="SignalP"/>
    </source>
</evidence>
<feature type="domain" description="Beta-xylosidase C-terminal Concanavalin A-like" evidence="7">
    <location>
        <begin position="339"/>
        <end position="524"/>
    </location>
</feature>
<dbReference type="AlphaFoldDB" id="A0A923IUR0"/>
<dbReference type="Gene3D" id="2.115.10.20">
    <property type="entry name" value="Glycosyl hydrolase domain, family 43"/>
    <property type="match status" value="1"/>
</dbReference>
<protein>
    <submittedName>
        <fullName evidence="8">Family 43 glycosylhydrolase</fullName>
    </submittedName>
</protein>
<feature type="chain" id="PRO_5037273521" evidence="6">
    <location>
        <begin position="23"/>
        <end position="969"/>
    </location>
</feature>
<gene>
    <name evidence="8" type="ORF">GM921_06660</name>
</gene>
<dbReference type="SUPFAM" id="SSF75005">
    <property type="entry name" value="Arabinanase/levansucrase/invertase"/>
    <property type="match status" value="1"/>
</dbReference>
<evidence type="ECO:0000313" key="8">
    <source>
        <dbReference type="EMBL" id="MBB2145156.1"/>
    </source>
</evidence>
<dbReference type="EMBL" id="WNXD01000001">
    <property type="protein sequence ID" value="MBB2145156.1"/>
    <property type="molecule type" value="Genomic_DNA"/>
</dbReference>
<dbReference type="Gene3D" id="2.60.120.200">
    <property type="match status" value="1"/>
</dbReference>
<feature type="site" description="Important for catalytic activity, responsible for pKa modulation of the active site Glu and correct orientation of both the proton donor and substrate" evidence="5">
    <location>
        <position position="168"/>
    </location>
</feature>
<keyword evidence="3" id="KW-0326">Glycosidase</keyword>
<keyword evidence="6" id="KW-0732">Signal</keyword>
<dbReference type="Pfam" id="PF04616">
    <property type="entry name" value="Glyco_hydro_43"/>
    <property type="match status" value="1"/>
</dbReference>
<dbReference type="PANTHER" id="PTHR42812">
    <property type="entry name" value="BETA-XYLOSIDASE"/>
    <property type="match status" value="1"/>
</dbReference>